<evidence type="ECO:0000313" key="4">
    <source>
        <dbReference type="EMBL" id="AYF92026.1"/>
    </source>
</evidence>
<dbReference type="RefSeq" id="WP_120783800.1">
    <property type="nucleotide sequence ID" value="NZ_CP032626.1"/>
</dbReference>
<dbReference type="AlphaFoldDB" id="A0A387ATG7"/>
<dbReference type="InterPro" id="IPR029039">
    <property type="entry name" value="Flavoprotein-like_sf"/>
</dbReference>
<keyword evidence="2" id="KW-0288">FMN</keyword>
<feature type="domain" description="NADPH-dependent FMN reductase-like" evidence="3">
    <location>
        <begin position="1"/>
        <end position="105"/>
    </location>
</feature>
<name>A0A387ATG7_9LACO</name>
<evidence type="ECO:0000313" key="5">
    <source>
        <dbReference type="Proteomes" id="UP000272003"/>
    </source>
</evidence>
<dbReference type="Proteomes" id="UP000272003">
    <property type="component" value="Chromosome"/>
</dbReference>
<dbReference type="OrthoDB" id="9805976at2"/>
<organism evidence="4 5">
    <name type="scientific">Apilactobacillus bombintestini</name>
    <dbReference type="NCBI Taxonomy" id="2419772"/>
    <lineage>
        <taxon>Bacteria</taxon>
        <taxon>Bacillati</taxon>
        <taxon>Bacillota</taxon>
        <taxon>Bacilli</taxon>
        <taxon>Lactobacillales</taxon>
        <taxon>Lactobacillaceae</taxon>
        <taxon>Apilactobacillus</taxon>
    </lineage>
</organism>
<dbReference type="EMBL" id="CP032626">
    <property type="protein sequence ID" value="AYF92026.1"/>
    <property type="molecule type" value="Genomic_DNA"/>
</dbReference>
<keyword evidence="5" id="KW-1185">Reference proteome</keyword>
<keyword evidence="1" id="KW-0285">Flavoprotein</keyword>
<dbReference type="Pfam" id="PF03358">
    <property type="entry name" value="FMN_red"/>
    <property type="match status" value="1"/>
</dbReference>
<evidence type="ECO:0000256" key="2">
    <source>
        <dbReference type="ARBA" id="ARBA00022643"/>
    </source>
</evidence>
<dbReference type="SUPFAM" id="SSF52218">
    <property type="entry name" value="Flavoproteins"/>
    <property type="match status" value="1"/>
</dbReference>
<proteinExistence type="predicted"/>
<protein>
    <submittedName>
        <fullName evidence="4">Flavodoxin family protein</fullName>
    </submittedName>
</protein>
<gene>
    <name evidence="4" type="ORF">D7I45_00255</name>
</gene>
<dbReference type="GO" id="GO:0016491">
    <property type="term" value="F:oxidoreductase activity"/>
    <property type="evidence" value="ECO:0007669"/>
    <property type="project" value="InterPro"/>
</dbReference>
<dbReference type="InterPro" id="IPR005025">
    <property type="entry name" value="FMN_Rdtase-like_dom"/>
</dbReference>
<reference evidence="4 5" key="1">
    <citation type="submission" date="2018-09" db="EMBL/GenBank/DDBJ databases">
        <title>Genome sequencing of strain BHWM-4.</title>
        <authorList>
            <person name="Heo J."/>
            <person name="Kim S.-J."/>
            <person name="Kwon S.-W."/>
        </authorList>
    </citation>
    <scope>NUCLEOTIDE SEQUENCE [LARGE SCALE GENOMIC DNA]</scope>
    <source>
        <strain evidence="4 5">BHWM-4</strain>
    </source>
</reference>
<dbReference type="PANTHER" id="PTHR43278">
    <property type="entry name" value="NAD(P)H-DEPENDENT FMN-CONTAINING OXIDOREDUCTASE YWQN-RELATED"/>
    <property type="match status" value="1"/>
</dbReference>
<dbReference type="PANTHER" id="PTHR43278:SF4">
    <property type="entry name" value="NAD(P)H-DEPENDENT FMN-CONTAINING OXIDOREDUCTASE YWQN-RELATED"/>
    <property type="match status" value="1"/>
</dbReference>
<dbReference type="Gene3D" id="3.40.50.360">
    <property type="match status" value="1"/>
</dbReference>
<dbReference type="KEGG" id="abom:D7I45_00255"/>
<evidence type="ECO:0000256" key="1">
    <source>
        <dbReference type="ARBA" id="ARBA00022630"/>
    </source>
</evidence>
<sequence length="138" mass="15861">MTTLFINCSKDKNGLTSDLVSRVTTDEYRTVNLVDYLIYPLGQENRENDQFDEVLSQVQSADTIIIGTPVYWSSMTAYMKILIDRMTTVLHDGNPFNGKDFYLIVDGFMPEDAIPHIKHVWDHVAKKYGMNFKDTITN</sequence>
<accession>A0A387ATG7</accession>
<dbReference type="InterPro" id="IPR051796">
    <property type="entry name" value="ISF_SsuE-like"/>
</dbReference>
<evidence type="ECO:0000259" key="3">
    <source>
        <dbReference type="Pfam" id="PF03358"/>
    </source>
</evidence>